<proteinExistence type="predicted"/>
<accession>A0A9Q3DNQ9</accession>
<dbReference type="OrthoDB" id="26719at2759"/>
<dbReference type="PANTHER" id="PTHR12215">
    <property type="entry name" value="PHOSPHOPANTETHEINE TRANSFERASE"/>
    <property type="match status" value="1"/>
</dbReference>
<dbReference type="InterPro" id="IPR050559">
    <property type="entry name" value="P-Pant_transferase_sf"/>
</dbReference>
<dbReference type="GO" id="GO:0000287">
    <property type="term" value="F:magnesium ion binding"/>
    <property type="evidence" value="ECO:0007669"/>
    <property type="project" value="InterPro"/>
</dbReference>
<dbReference type="GO" id="GO:0005829">
    <property type="term" value="C:cytosol"/>
    <property type="evidence" value="ECO:0007669"/>
    <property type="project" value="TreeGrafter"/>
</dbReference>
<feature type="domain" description="4'-phosphopantetheinyl transferase N-terminal" evidence="4">
    <location>
        <begin position="16"/>
        <end position="107"/>
    </location>
</feature>
<dbReference type="Pfam" id="PF01648">
    <property type="entry name" value="ACPS"/>
    <property type="match status" value="1"/>
</dbReference>
<dbReference type="SUPFAM" id="SSF56214">
    <property type="entry name" value="4'-phosphopantetheinyl transferase"/>
    <property type="match status" value="2"/>
</dbReference>
<evidence type="ECO:0000256" key="2">
    <source>
        <dbReference type="ARBA" id="ARBA00022679"/>
    </source>
</evidence>
<dbReference type="EC" id="2.7.8.7" evidence="1"/>
<keyword evidence="6" id="KW-1185">Reference proteome</keyword>
<dbReference type="InterPro" id="IPR037143">
    <property type="entry name" value="4-PPantetheinyl_Trfase_dom_sf"/>
</dbReference>
<evidence type="ECO:0000256" key="1">
    <source>
        <dbReference type="ARBA" id="ARBA00013172"/>
    </source>
</evidence>
<feature type="domain" description="4'-phosphopantetheinyl transferase" evidence="3">
    <location>
        <begin position="125"/>
        <end position="210"/>
    </location>
</feature>
<dbReference type="Gene3D" id="3.90.470.20">
    <property type="entry name" value="4'-phosphopantetheinyl transferase domain"/>
    <property type="match status" value="2"/>
</dbReference>
<organism evidence="5 6">
    <name type="scientific">Austropuccinia psidii MF-1</name>
    <dbReference type="NCBI Taxonomy" id="1389203"/>
    <lineage>
        <taxon>Eukaryota</taxon>
        <taxon>Fungi</taxon>
        <taxon>Dikarya</taxon>
        <taxon>Basidiomycota</taxon>
        <taxon>Pucciniomycotina</taxon>
        <taxon>Pucciniomycetes</taxon>
        <taxon>Pucciniales</taxon>
        <taxon>Sphaerophragmiaceae</taxon>
        <taxon>Austropuccinia</taxon>
    </lineage>
</organism>
<evidence type="ECO:0000259" key="3">
    <source>
        <dbReference type="Pfam" id="PF01648"/>
    </source>
</evidence>
<name>A0A9Q3DNQ9_9BASI</name>
<evidence type="ECO:0000313" key="5">
    <source>
        <dbReference type="EMBL" id="MBW0503841.1"/>
    </source>
</evidence>
<dbReference type="AlphaFoldDB" id="A0A9Q3DNQ9"/>
<evidence type="ECO:0000259" key="4">
    <source>
        <dbReference type="Pfam" id="PF22624"/>
    </source>
</evidence>
<dbReference type="Proteomes" id="UP000765509">
    <property type="component" value="Unassembled WGS sequence"/>
</dbReference>
<comment type="caution">
    <text evidence="5">The sequence shown here is derived from an EMBL/GenBank/DDBJ whole genome shotgun (WGS) entry which is preliminary data.</text>
</comment>
<dbReference type="InterPro" id="IPR055066">
    <property type="entry name" value="AASDHPPT_N"/>
</dbReference>
<reference evidence="5" key="1">
    <citation type="submission" date="2021-03" db="EMBL/GenBank/DDBJ databases">
        <title>Draft genome sequence of rust myrtle Austropuccinia psidii MF-1, a brazilian biotype.</title>
        <authorList>
            <person name="Quecine M.C."/>
            <person name="Pachon D.M.R."/>
            <person name="Bonatelli M.L."/>
            <person name="Correr F.H."/>
            <person name="Franceschini L.M."/>
            <person name="Leite T.F."/>
            <person name="Margarido G.R.A."/>
            <person name="Almeida C.A."/>
            <person name="Ferrarezi J.A."/>
            <person name="Labate C.A."/>
        </authorList>
    </citation>
    <scope>NUCLEOTIDE SEQUENCE</scope>
    <source>
        <strain evidence="5">MF-1</strain>
    </source>
</reference>
<dbReference type="GO" id="GO:0019878">
    <property type="term" value="P:lysine biosynthetic process via aminoadipic acid"/>
    <property type="evidence" value="ECO:0007669"/>
    <property type="project" value="TreeGrafter"/>
</dbReference>
<dbReference type="Pfam" id="PF22624">
    <property type="entry name" value="AASDHPPT_N"/>
    <property type="match status" value="1"/>
</dbReference>
<evidence type="ECO:0000313" key="6">
    <source>
        <dbReference type="Proteomes" id="UP000765509"/>
    </source>
</evidence>
<dbReference type="PANTHER" id="PTHR12215:SF10">
    <property type="entry name" value="L-AMINOADIPATE-SEMIALDEHYDE DEHYDROGENASE-PHOSPHOPANTETHEINYL TRANSFERASE"/>
    <property type="match status" value="1"/>
</dbReference>
<gene>
    <name evidence="5" type="ORF">O181_043556</name>
</gene>
<sequence length="289" mass="32800">MSTLKISTWISDISIWNPSSAEWKTTLDLFPDDIKRKIQGYHRLIDAKRSIVGMILAQSIVCSTYSLPWQTVKFSKTSNGRPYLVNPLPPGNRFDFNISHDGNVVVCCFCTETGQSNDQLGQTKVGVDVMEHRLPDHEPTLEGFSSLLAEYLTSQEQVLIEQRKKASEEAVLNGLLQFWTLKESIIKALGLGLRMELQSININCLVSNPYLDNLVSLPPQPQLRFAIDGQEDRSWTLWSAVWKLPDQKLRCRYMISAAIKIANSTFLPTPLIHNIEFKTVPELIHPYIL</sequence>
<protein>
    <recommendedName>
        <fullName evidence="1">holo-[acyl-carrier-protein] synthase</fullName>
        <ecNumber evidence="1">2.7.8.7</ecNumber>
    </recommendedName>
</protein>
<dbReference type="GO" id="GO:0008897">
    <property type="term" value="F:holo-[acyl-carrier-protein] synthase activity"/>
    <property type="evidence" value="ECO:0007669"/>
    <property type="project" value="UniProtKB-EC"/>
</dbReference>
<dbReference type="InterPro" id="IPR008278">
    <property type="entry name" value="4-PPantetheinyl_Trfase_dom"/>
</dbReference>
<dbReference type="EMBL" id="AVOT02017599">
    <property type="protein sequence ID" value="MBW0503841.1"/>
    <property type="molecule type" value="Genomic_DNA"/>
</dbReference>
<keyword evidence="2" id="KW-0808">Transferase</keyword>